<evidence type="ECO:0000313" key="2">
    <source>
        <dbReference type="EMBL" id="PZW48318.1"/>
    </source>
</evidence>
<sequence length="176" mass="18482">MLRRLAPALLFLLAGCAAPVIEAASIARDRAIYSNTLPAAEAGDPVAQLRIGNALCCSVSERQPFYDTQAATEWMCRAAAQGFAPAMFRLGRIHSGSLVDGVRITRRLANAVAGGPDNLPLAWAWFQFAADAGEAEGAARARSVGEDMTPGQRAMGERIRAAGVGVAACTLRQARA</sequence>
<dbReference type="PROSITE" id="PS51257">
    <property type="entry name" value="PROKAR_LIPOPROTEIN"/>
    <property type="match status" value="1"/>
</dbReference>
<protein>
    <recommendedName>
        <fullName evidence="4">Sel1 repeat-containing protein</fullName>
    </recommendedName>
</protein>
<reference evidence="2 3" key="1">
    <citation type="submission" date="2018-06" db="EMBL/GenBank/DDBJ databases">
        <title>Genomic Encyclopedia of Archaeal and Bacterial Type Strains, Phase II (KMG-II): from individual species to whole genera.</title>
        <authorList>
            <person name="Goeker M."/>
        </authorList>
    </citation>
    <scope>NUCLEOTIDE SEQUENCE [LARGE SCALE GENOMIC DNA]</scope>
    <source>
        <strain evidence="2 3">DSM 24525</strain>
    </source>
</reference>
<dbReference type="Gene3D" id="1.25.40.10">
    <property type="entry name" value="Tetratricopeptide repeat domain"/>
    <property type="match status" value="1"/>
</dbReference>
<dbReference type="Proteomes" id="UP000249688">
    <property type="component" value="Unassembled WGS sequence"/>
</dbReference>
<dbReference type="EMBL" id="QKYU01000005">
    <property type="protein sequence ID" value="PZW48318.1"/>
    <property type="molecule type" value="Genomic_DNA"/>
</dbReference>
<feature type="chain" id="PRO_5015865391" description="Sel1 repeat-containing protein" evidence="1">
    <location>
        <begin position="24"/>
        <end position="176"/>
    </location>
</feature>
<dbReference type="RefSeq" id="WP_146422729.1">
    <property type="nucleotide sequence ID" value="NZ_QKYU01000005.1"/>
</dbReference>
<dbReference type="SUPFAM" id="SSF81901">
    <property type="entry name" value="HCP-like"/>
    <property type="match status" value="1"/>
</dbReference>
<evidence type="ECO:0000313" key="3">
    <source>
        <dbReference type="Proteomes" id="UP000249688"/>
    </source>
</evidence>
<keyword evidence="1" id="KW-0732">Signal</keyword>
<dbReference type="InterPro" id="IPR011990">
    <property type="entry name" value="TPR-like_helical_dom_sf"/>
</dbReference>
<evidence type="ECO:0008006" key="4">
    <source>
        <dbReference type="Google" id="ProtNLM"/>
    </source>
</evidence>
<dbReference type="AlphaFoldDB" id="A0A2W7IMZ5"/>
<accession>A0A2W7IMZ5</accession>
<proteinExistence type="predicted"/>
<dbReference type="OrthoDB" id="9797030at2"/>
<feature type="signal peptide" evidence="1">
    <location>
        <begin position="1"/>
        <end position="23"/>
    </location>
</feature>
<gene>
    <name evidence="2" type="ORF">C8P66_10565</name>
</gene>
<keyword evidence="3" id="KW-1185">Reference proteome</keyword>
<organism evidence="2 3">
    <name type="scientific">Humitalea rosea</name>
    <dbReference type="NCBI Taxonomy" id="990373"/>
    <lineage>
        <taxon>Bacteria</taxon>
        <taxon>Pseudomonadati</taxon>
        <taxon>Pseudomonadota</taxon>
        <taxon>Alphaproteobacteria</taxon>
        <taxon>Acetobacterales</taxon>
        <taxon>Roseomonadaceae</taxon>
        <taxon>Humitalea</taxon>
    </lineage>
</organism>
<evidence type="ECO:0000256" key="1">
    <source>
        <dbReference type="SAM" id="SignalP"/>
    </source>
</evidence>
<name>A0A2W7IMZ5_9PROT</name>
<comment type="caution">
    <text evidence="2">The sequence shown here is derived from an EMBL/GenBank/DDBJ whole genome shotgun (WGS) entry which is preliminary data.</text>
</comment>